<name>A0AAW4PBB7_9EURY</name>
<gene>
    <name evidence="2" type="ORF">EGH23_09095</name>
</gene>
<protein>
    <submittedName>
        <fullName evidence="2">Uncharacterized protein</fullName>
    </submittedName>
</protein>
<evidence type="ECO:0000313" key="3">
    <source>
        <dbReference type="Proteomes" id="UP001430455"/>
    </source>
</evidence>
<organism evidence="2 3">
    <name type="scientific">Haloarcula nitratireducens</name>
    <dbReference type="NCBI Taxonomy" id="2487749"/>
    <lineage>
        <taxon>Archaea</taxon>
        <taxon>Methanobacteriati</taxon>
        <taxon>Methanobacteriota</taxon>
        <taxon>Stenosarchaea group</taxon>
        <taxon>Halobacteria</taxon>
        <taxon>Halobacteriales</taxon>
        <taxon>Haloarculaceae</taxon>
        <taxon>Haloarcula</taxon>
    </lineage>
</organism>
<sequence length="69" mass="7907">MFRAFVRRFVDLLTRGDDADESGNDGFARSRLDASVNESHGESGREAAREMADVQRQAELLGERERHRR</sequence>
<evidence type="ECO:0000313" key="2">
    <source>
        <dbReference type="EMBL" id="MBX0295031.1"/>
    </source>
</evidence>
<dbReference type="EMBL" id="RKLT01000002">
    <property type="protein sequence ID" value="MBX0295031.1"/>
    <property type="molecule type" value="Genomic_DNA"/>
</dbReference>
<dbReference type="RefSeq" id="WP_220579679.1">
    <property type="nucleotide sequence ID" value="NZ_RKLT01000002.1"/>
</dbReference>
<reference evidence="2 3" key="1">
    <citation type="submission" date="2021-06" db="EMBL/GenBank/DDBJ databases">
        <title>Halomicroarcula sp. a new haloarchaeum isolated from saline soil.</title>
        <authorList>
            <person name="Duran-Viseras A."/>
            <person name="Sanchez-Porro C."/>
            <person name="Ventosa A."/>
        </authorList>
    </citation>
    <scope>NUCLEOTIDE SEQUENCE [LARGE SCALE GENOMIC DNA]</scope>
    <source>
        <strain evidence="2 3">F27</strain>
    </source>
</reference>
<feature type="compositionally biased region" description="Basic and acidic residues" evidence="1">
    <location>
        <begin position="39"/>
        <end position="53"/>
    </location>
</feature>
<evidence type="ECO:0000256" key="1">
    <source>
        <dbReference type="SAM" id="MobiDB-lite"/>
    </source>
</evidence>
<accession>A0AAW4PBB7</accession>
<comment type="caution">
    <text evidence="2">The sequence shown here is derived from an EMBL/GenBank/DDBJ whole genome shotgun (WGS) entry which is preliminary data.</text>
</comment>
<dbReference type="Proteomes" id="UP001430455">
    <property type="component" value="Unassembled WGS sequence"/>
</dbReference>
<feature type="region of interest" description="Disordered" evidence="1">
    <location>
        <begin position="16"/>
        <end position="69"/>
    </location>
</feature>
<proteinExistence type="predicted"/>
<keyword evidence="3" id="KW-1185">Reference proteome</keyword>
<dbReference type="AlphaFoldDB" id="A0AAW4PBB7"/>